<protein>
    <submittedName>
        <fullName evidence="2">Uncharacterized protein</fullName>
    </submittedName>
</protein>
<name>A0A2G8SE05_9APHY</name>
<evidence type="ECO:0000256" key="1">
    <source>
        <dbReference type="SAM" id="MobiDB-lite"/>
    </source>
</evidence>
<accession>A0A2G8SE05</accession>
<feature type="region of interest" description="Disordered" evidence="1">
    <location>
        <begin position="1"/>
        <end position="24"/>
    </location>
</feature>
<reference evidence="2 3" key="1">
    <citation type="journal article" date="2015" name="Sci. Rep.">
        <title>Chromosome-level genome map provides insights into diverse defense mechanisms in the medicinal fungus Ganoderma sinense.</title>
        <authorList>
            <person name="Zhu Y."/>
            <person name="Xu J."/>
            <person name="Sun C."/>
            <person name="Zhou S."/>
            <person name="Xu H."/>
            <person name="Nelson D.R."/>
            <person name="Qian J."/>
            <person name="Song J."/>
            <person name="Luo H."/>
            <person name="Xiang L."/>
            <person name="Li Y."/>
            <person name="Xu Z."/>
            <person name="Ji A."/>
            <person name="Wang L."/>
            <person name="Lu S."/>
            <person name="Hayward A."/>
            <person name="Sun W."/>
            <person name="Li X."/>
            <person name="Schwartz D.C."/>
            <person name="Wang Y."/>
            <person name="Chen S."/>
        </authorList>
    </citation>
    <scope>NUCLEOTIDE SEQUENCE [LARGE SCALE GENOMIC DNA]</scope>
    <source>
        <strain evidence="2 3">ZZ0214-1</strain>
    </source>
</reference>
<dbReference type="EMBL" id="AYKW01000012">
    <property type="protein sequence ID" value="PIL31981.1"/>
    <property type="molecule type" value="Genomic_DNA"/>
</dbReference>
<dbReference type="Proteomes" id="UP000230002">
    <property type="component" value="Unassembled WGS sequence"/>
</dbReference>
<evidence type="ECO:0000313" key="2">
    <source>
        <dbReference type="EMBL" id="PIL31981.1"/>
    </source>
</evidence>
<dbReference type="OrthoDB" id="2785376at2759"/>
<evidence type="ECO:0000313" key="3">
    <source>
        <dbReference type="Proteomes" id="UP000230002"/>
    </source>
</evidence>
<dbReference type="STRING" id="1077348.A0A2G8SE05"/>
<keyword evidence="3" id="KW-1185">Reference proteome</keyword>
<organism evidence="2 3">
    <name type="scientific">Ganoderma sinense ZZ0214-1</name>
    <dbReference type="NCBI Taxonomy" id="1077348"/>
    <lineage>
        <taxon>Eukaryota</taxon>
        <taxon>Fungi</taxon>
        <taxon>Dikarya</taxon>
        <taxon>Basidiomycota</taxon>
        <taxon>Agaricomycotina</taxon>
        <taxon>Agaricomycetes</taxon>
        <taxon>Polyporales</taxon>
        <taxon>Polyporaceae</taxon>
        <taxon>Ganoderma</taxon>
    </lineage>
</organism>
<proteinExistence type="predicted"/>
<sequence>MSGKREIIRQHQRGHKPICRQASDSSVVSRPPAIKVAMRMLQDDELMSSVDGIIIKCLDLEHHPENAEKYAVALSCRVESTDTKMAVERIQYYIKGQEPPPLPEKLPKLFQIGKVVLIPNDAVPDGLDELSEKLRKLWNGQGLLKPEGEGIVVRAFWVDEQIAPAVCFCPRPVSQEMIDEVAGWMKPKVDGSGPSNEPMTTEGLIKLFDIRALCEPDYKKKLTIMAPTG</sequence>
<dbReference type="AlphaFoldDB" id="A0A2G8SE05"/>
<comment type="caution">
    <text evidence="2">The sequence shown here is derived from an EMBL/GenBank/DDBJ whole genome shotgun (WGS) entry which is preliminary data.</text>
</comment>
<gene>
    <name evidence="2" type="ORF">GSI_06685</name>
</gene>